<dbReference type="GO" id="GO:0016787">
    <property type="term" value="F:hydrolase activity"/>
    <property type="evidence" value="ECO:0007669"/>
    <property type="project" value="UniProtKB-KW"/>
</dbReference>
<keyword evidence="2 12" id="KW-0235">DNA replication</keyword>
<keyword evidence="7 12" id="KW-0862">Zinc</keyword>
<dbReference type="Pfam" id="PF18074">
    <property type="entry name" value="PriA_C"/>
    <property type="match status" value="1"/>
</dbReference>
<evidence type="ECO:0000259" key="14">
    <source>
        <dbReference type="PROSITE" id="PS51194"/>
    </source>
</evidence>
<evidence type="ECO:0000256" key="2">
    <source>
        <dbReference type="ARBA" id="ARBA00022705"/>
    </source>
</evidence>
<name>A0A7H9EJC6_9LACO</name>
<dbReference type="NCBIfam" id="TIGR00595">
    <property type="entry name" value="priA"/>
    <property type="match status" value="1"/>
</dbReference>
<dbReference type="InterPro" id="IPR001650">
    <property type="entry name" value="Helicase_C-like"/>
</dbReference>
<dbReference type="PROSITE" id="PS51194">
    <property type="entry name" value="HELICASE_CTER"/>
    <property type="match status" value="1"/>
</dbReference>
<comment type="function">
    <text evidence="12">Initiates the restart of stalled replication forks, which reloads the replicative helicase on sites other than the origin of replication. Recognizes and binds to abandoned replication forks and remodels them to uncover a helicase loading site. Promotes assembly of the primosome at these replication forks.</text>
</comment>
<evidence type="ECO:0000256" key="5">
    <source>
        <dbReference type="ARBA" id="ARBA00022801"/>
    </source>
</evidence>
<dbReference type="InterPro" id="IPR041222">
    <property type="entry name" value="PriA_3primeBD"/>
</dbReference>
<dbReference type="InterPro" id="IPR011545">
    <property type="entry name" value="DEAD/DEAH_box_helicase_dom"/>
</dbReference>
<evidence type="ECO:0000256" key="8">
    <source>
        <dbReference type="ARBA" id="ARBA00022840"/>
    </source>
</evidence>
<dbReference type="Proteomes" id="UP000510886">
    <property type="component" value="Chromosome"/>
</dbReference>
<comment type="similarity">
    <text evidence="12">Belongs to the helicase family. PriA subfamily.</text>
</comment>
<evidence type="ECO:0000256" key="1">
    <source>
        <dbReference type="ARBA" id="ARBA00022515"/>
    </source>
</evidence>
<feature type="binding site" evidence="12">
    <location>
        <position position="526"/>
    </location>
    <ligand>
        <name>Zn(2+)</name>
        <dbReference type="ChEBI" id="CHEBI:29105"/>
        <label>2</label>
    </ligand>
</feature>
<dbReference type="SMART" id="SM00487">
    <property type="entry name" value="DEXDc"/>
    <property type="match status" value="1"/>
</dbReference>
<gene>
    <name evidence="12 15" type="primary">priA</name>
    <name evidence="15" type="ORF">GTO87_03840</name>
</gene>
<evidence type="ECO:0000313" key="15">
    <source>
        <dbReference type="EMBL" id="QLL77810.1"/>
    </source>
</evidence>
<dbReference type="GO" id="GO:0006302">
    <property type="term" value="P:double-strand break repair"/>
    <property type="evidence" value="ECO:0007669"/>
    <property type="project" value="InterPro"/>
</dbReference>
<keyword evidence="5 12" id="KW-0378">Hydrolase</keyword>
<dbReference type="InterPro" id="IPR014001">
    <property type="entry name" value="Helicase_ATP-bd"/>
</dbReference>
<keyword evidence="4 12" id="KW-0547">Nucleotide-binding</keyword>
<dbReference type="PANTHER" id="PTHR30580">
    <property type="entry name" value="PRIMOSOMAL PROTEIN N"/>
    <property type="match status" value="1"/>
</dbReference>
<feature type="binding site" evidence="12">
    <location>
        <position position="544"/>
    </location>
    <ligand>
        <name>Zn(2+)</name>
        <dbReference type="ChEBI" id="CHEBI:29105"/>
        <label>2</label>
    </ligand>
</feature>
<evidence type="ECO:0000256" key="9">
    <source>
        <dbReference type="ARBA" id="ARBA00023125"/>
    </source>
</evidence>
<comment type="subunit">
    <text evidence="12">Component of the replication restart primosome.</text>
</comment>
<dbReference type="PANTHER" id="PTHR30580:SF0">
    <property type="entry name" value="PRIMOSOMAL PROTEIN N"/>
    <property type="match status" value="1"/>
</dbReference>
<evidence type="ECO:0000256" key="12">
    <source>
        <dbReference type="HAMAP-Rule" id="MF_00983"/>
    </source>
</evidence>
<accession>A0A7H9EJC6</accession>
<dbReference type="GO" id="GO:1990077">
    <property type="term" value="C:primosome complex"/>
    <property type="evidence" value="ECO:0007669"/>
    <property type="project" value="UniProtKB-UniRule"/>
</dbReference>
<dbReference type="Gene3D" id="3.40.50.300">
    <property type="entry name" value="P-loop containing nucleotide triphosphate hydrolases"/>
    <property type="match status" value="2"/>
</dbReference>
<dbReference type="GO" id="GO:0006270">
    <property type="term" value="P:DNA replication initiation"/>
    <property type="evidence" value="ECO:0007669"/>
    <property type="project" value="TreeGrafter"/>
</dbReference>
<evidence type="ECO:0000256" key="4">
    <source>
        <dbReference type="ARBA" id="ARBA00022741"/>
    </source>
</evidence>
<evidence type="ECO:0000256" key="7">
    <source>
        <dbReference type="ARBA" id="ARBA00022833"/>
    </source>
</evidence>
<dbReference type="GO" id="GO:0006310">
    <property type="term" value="P:DNA recombination"/>
    <property type="evidence" value="ECO:0007669"/>
    <property type="project" value="InterPro"/>
</dbReference>
<dbReference type="GO" id="GO:0003677">
    <property type="term" value="F:DNA binding"/>
    <property type="evidence" value="ECO:0007669"/>
    <property type="project" value="UniProtKB-UniRule"/>
</dbReference>
<evidence type="ECO:0000256" key="3">
    <source>
        <dbReference type="ARBA" id="ARBA00022723"/>
    </source>
</evidence>
<evidence type="ECO:0000256" key="10">
    <source>
        <dbReference type="ARBA" id="ARBA00023235"/>
    </source>
</evidence>
<dbReference type="RefSeq" id="WP_180849575.1">
    <property type="nucleotide sequence ID" value="NZ_CP047418.1"/>
</dbReference>
<dbReference type="Pfam" id="PF00270">
    <property type="entry name" value="DEAD"/>
    <property type="match status" value="1"/>
</dbReference>
<dbReference type="GO" id="GO:0006269">
    <property type="term" value="P:DNA replication, synthesis of primer"/>
    <property type="evidence" value="ECO:0007669"/>
    <property type="project" value="UniProtKB-KW"/>
</dbReference>
<feature type="binding site" evidence="12">
    <location>
        <position position="523"/>
    </location>
    <ligand>
        <name>Zn(2+)</name>
        <dbReference type="ChEBI" id="CHEBI:29105"/>
        <label>2</label>
    </ligand>
</feature>
<dbReference type="Pfam" id="PF18319">
    <property type="entry name" value="Zn_ribbon_PriA"/>
    <property type="match status" value="1"/>
</dbReference>
<feature type="domain" description="Helicase C-terminal" evidence="14">
    <location>
        <begin position="549"/>
        <end position="703"/>
    </location>
</feature>
<feature type="domain" description="Helicase ATP-binding" evidence="13">
    <location>
        <begin position="286"/>
        <end position="452"/>
    </location>
</feature>
<dbReference type="InterPro" id="IPR027417">
    <property type="entry name" value="P-loop_NTPase"/>
</dbReference>
<comment type="catalytic activity">
    <reaction evidence="12">
        <text>Couples ATP hydrolysis with the unwinding of duplex DNA by translocating in the 3'-5' direction.</text>
        <dbReference type="EC" id="5.6.2.4"/>
    </reaction>
</comment>
<dbReference type="FunFam" id="3.40.1440.60:FF:000001">
    <property type="entry name" value="Primosomal protein N"/>
    <property type="match status" value="1"/>
</dbReference>
<dbReference type="FunFam" id="3.40.50.300:FF:000489">
    <property type="entry name" value="Primosome assembly protein PriA"/>
    <property type="match status" value="1"/>
</dbReference>
<dbReference type="PROSITE" id="PS51192">
    <property type="entry name" value="HELICASE_ATP_BIND_1"/>
    <property type="match status" value="1"/>
</dbReference>
<keyword evidence="10 12" id="KW-0413">Isomerase</keyword>
<feature type="binding site" evidence="12">
    <location>
        <position position="517"/>
    </location>
    <ligand>
        <name>Zn(2+)</name>
        <dbReference type="ChEBI" id="CHEBI:29105"/>
        <label>1</label>
    </ligand>
</feature>
<keyword evidence="3 12" id="KW-0479">Metal-binding</keyword>
<keyword evidence="8 12" id="KW-0067">ATP-binding</keyword>
<dbReference type="GO" id="GO:0005524">
    <property type="term" value="F:ATP binding"/>
    <property type="evidence" value="ECO:0007669"/>
    <property type="project" value="UniProtKB-UniRule"/>
</dbReference>
<feature type="binding site" evidence="12">
    <location>
        <position position="554"/>
    </location>
    <ligand>
        <name>Zn(2+)</name>
        <dbReference type="ChEBI" id="CHEBI:29105"/>
        <label>1</label>
    </ligand>
</feature>
<dbReference type="SUPFAM" id="SSF52540">
    <property type="entry name" value="P-loop containing nucleoside triphosphate hydrolases"/>
    <property type="match status" value="2"/>
</dbReference>
<dbReference type="Pfam" id="PF00271">
    <property type="entry name" value="Helicase_C"/>
    <property type="match status" value="1"/>
</dbReference>
<comment type="cofactor">
    <cofactor evidence="12">
        <name>Zn(2+)</name>
        <dbReference type="ChEBI" id="CHEBI:29105"/>
    </cofactor>
    <text evidence="12">Binds 2 zinc ions per subunit.</text>
</comment>
<evidence type="ECO:0000256" key="6">
    <source>
        <dbReference type="ARBA" id="ARBA00022806"/>
    </source>
</evidence>
<dbReference type="GO" id="GO:0043138">
    <property type="term" value="F:3'-5' DNA helicase activity"/>
    <property type="evidence" value="ECO:0007669"/>
    <property type="project" value="UniProtKB-EC"/>
</dbReference>
<evidence type="ECO:0000259" key="13">
    <source>
        <dbReference type="PROSITE" id="PS51192"/>
    </source>
</evidence>
<dbReference type="SMART" id="SM00490">
    <property type="entry name" value="HELICc"/>
    <property type="match status" value="1"/>
</dbReference>
<dbReference type="CDD" id="cd18804">
    <property type="entry name" value="SF2_C_priA"/>
    <property type="match status" value="1"/>
</dbReference>
<dbReference type="HAMAP" id="MF_00983">
    <property type="entry name" value="PriA"/>
    <property type="match status" value="1"/>
</dbReference>
<dbReference type="InterPro" id="IPR005259">
    <property type="entry name" value="PriA"/>
</dbReference>
<sequence>METLTPPINFVDVIVDVPTMQTNQPYTYRVPAVFSKRIQVGMRVVVPFGKGDRLVQGFVVGTKQEAKTTYALKAVHDLMDLTPVLNKEALHLAQWMAGYTFSFTISCLQTMLPRVLRAKYGKQIVITGDKCTLPAEIRALFQTQTALDYYDERITPSMRAQLATLQRQGELAITYLVQDQAKVKTAIWIEPAVGKDKLTEIAQRLRKNAVNQRRLITAMLESMAGFWQKDVPIPAATFIQAEKHGWLTRVAKEVYRDPYRETNISASQPPQLTPDQLRAVQMITPTITDNQNQVFLLQGVTGSGKTEVYLQCIAQALMQGKTALMLVPEIALTPQMVQRVRARFGKQVAVLHSGLSDGEKYDEWRRIERHEAQVVVGVRSAIFAPLDNIGIIIIDEEHEASYKQEEMPRYHTRDVAKWRAAWHHCPLILGSATPSLETRARAQKGVYQGIAMPRRINGKGLPRVQLVDMRKEYKRSQEADFSRPMVQAIEQRLLKHEQVVLMLNRRGYSSFLMCRECGFVLKCPNCDISLTLHMDTNNMKCHYCGHIEDIPHFCPNCRSTKIRYYGTGTEKVQEELARLFPQARVLRMDVDTTRKKGAHERLLQKFGDQQADILLGTQMIAKGLDFPNVTLVGVLNADTALSLPNFRSSERTFQLLTQVSGRAGRADKEGLVIIQTYNPEHYAIQDASHQNYEQFYRTEMQIRRQMGYSPYYYSIKITVSAATEGAAAKRIYQLNDEVKQILSPQARLVGPSPQSILRIKKRYYFQLIIKYKKEPALDAFLQTLLQQSQNDERNGVRIIIDRDPINNI</sequence>
<feature type="binding site" evidence="12">
    <location>
        <position position="557"/>
    </location>
    <ligand>
        <name>Zn(2+)</name>
        <dbReference type="ChEBI" id="CHEBI:29105"/>
        <label>1</label>
    </ligand>
</feature>
<feature type="binding site" evidence="12">
    <location>
        <position position="541"/>
    </location>
    <ligand>
        <name>Zn(2+)</name>
        <dbReference type="ChEBI" id="CHEBI:29105"/>
        <label>2</label>
    </ligand>
</feature>
<dbReference type="Pfam" id="PF17764">
    <property type="entry name" value="PriA_3primeBD"/>
    <property type="match status" value="1"/>
</dbReference>
<dbReference type="EC" id="5.6.2.4" evidence="12"/>
<proteinExistence type="inferred from homology"/>
<keyword evidence="1 12" id="KW-0639">Primosome</keyword>
<dbReference type="CDD" id="cd17929">
    <property type="entry name" value="DEXHc_priA"/>
    <property type="match status" value="1"/>
</dbReference>
<feature type="binding site" evidence="12">
    <location>
        <position position="514"/>
    </location>
    <ligand>
        <name>Zn(2+)</name>
        <dbReference type="ChEBI" id="CHEBI:29105"/>
        <label>1</label>
    </ligand>
</feature>
<comment type="catalytic activity">
    <reaction evidence="11 12">
        <text>ATP + H2O = ADP + phosphate + H(+)</text>
        <dbReference type="Rhea" id="RHEA:13065"/>
        <dbReference type="ChEBI" id="CHEBI:15377"/>
        <dbReference type="ChEBI" id="CHEBI:15378"/>
        <dbReference type="ChEBI" id="CHEBI:30616"/>
        <dbReference type="ChEBI" id="CHEBI:43474"/>
        <dbReference type="ChEBI" id="CHEBI:456216"/>
        <dbReference type="EC" id="5.6.2.4"/>
    </reaction>
</comment>
<dbReference type="KEGG" id="lsw:GTO87_03840"/>
<organism evidence="15 16">
    <name type="scientific">Ligilactobacillus saerimneri</name>
    <dbReference type="NCBI Taxonomy" id="228229"/>
    <lineage>
        <taxon>Bacteria</taxon>
        <taxon>Bacillati</taxon>
        <taxon>Bacillota</taxon>
        <taxon>Bacilli</taxon>
        <taxon>Lactobacillales</taxon>
        <taxon>Lactobacillaceae</taxon>
        <taxon>Ligilactobacillus</taxon>
    </lineage>
</organism>
<dbReference type="NCBIfam" id="NF004066">
    <property type="entry name" value="PRK05580.1-3"/>
    <property type="match status" value="1"/>
</dbReference>
<dbReference type="InterPro" id="IPR041236">
    <property type="entry name" value="PriA_C"/>
</dbReference>
<dbReference type="InterPro" id="IPR040498">
    <property type="entry name" value="PriA_CRR"/>
</dbReference>
<reference evidence="15 16" key="1">
    <citation type="submission" date="2020-01" db="EMBL/GenBank/DDBJ databases">
        <title>Complete and circular genome sequences of six lactobacillus isolates from horses.</title>
        <authorList>
            <person name="Hassan H.M."/>
        </authorList>
    </citation>
    <scope>NUCLEOTIDE SEQUENCE [LARGE SCALE GENOMIC DNA]</scope>
    <source>
        <strain evidence="15 16">1A</strain>
    </source>
</reference>
<keyword evidence="9 12" id="KW-0238">DNA-binding</keyword>
<dbReference type="InterPro" id="IPR042115">
    <property type="entry name" value="PriA_3primeBD_sf"/>
</dbReference>
<keyword evidence="6 12" id="KW-0347">Helicase</keyword>
<dbReference type="Gene3D" id="3.40.1440.60">
    <property type="entry name" value="PriA, 3(prime) DNA-binding domain"/>
    <property type="match status" value="1"/>
</dbReference>
<evidence type="ECO:0000256" key="11">
    <source>
        <dbReference type="ARBA" id="ARBA00048988"/>
    </source>
</evidence>
<dbReference type="AlphaFoldDB" id="A0A7H9EJC6"/>
<dbReference type="EMBL" id="CP047418">
    <property type="protein sequence ID" value="QLL77810.1"/>
    <property type="molecule type" value="Genomic_DNA"/>
</dbReference>
<dbReference type="GO" id="GO:0008270">
    <property type="term" value="F:zinc ion binding"/>
    <property type="evidence" value="ECO:0007669"/>
    <property type="project" value="UniProtKB-UniRule"/>
</dbReference>
<evidence type="ECO:0000313" key="16">
    <source>
        <dbReference type="Proteomes" id="UP000510886"/>
    </source>
</evidence>
<protein>
    <recommendedName>
        <fullName evidence="12">Replication restart protein PriA</fullName>
    </recommendedName>
    <alternativeName>
        <fullName evidence="12">ATP-dependent DNA helicase PriA</fullName>
        <ecNumber evidence="12">5.6.2.4</ecNumber>
    </alternativeName>
    <alternativeName>
        <fullName evidence="12">DNA 3'-5' helicase PriA</fullName>
    </alternativeName>
</protein>